<evidence type="ECO:0000313" key="5">
    <source>
        <dbReference type="Proteomes" id="UP001329313"/>
    </source>
</evidence>
<feature type="domain" description="CT398-like coiled coil hairpin" evidence="3">
    <location>
        <begin position="15"/>
        <end position="190"/>
    </location>
</feature>
<dbReference type="Proteomes" id="UP001329313">
    <property type="component" value="Chromosome"/>
</dbReference>
<dbReference type="Pfam" id="PF02591">
    <property type="entry name" value="Zn_ribbon_9"/>
    <property type="match status" value="1"/>
</dbReference>
<evidence type="ECO:0000259" key="2">
    <source>
        <dbReference type="Pfam" id="PF02591"/>
    </source>
</evidence>
<dbReference type="RefSeq" id="WP_330171790.1">
    <property type="nucleotide sequence ID" value="NZ_CP137080.1"/>
</dbReference>
<proteinExistence type="predicted"/>
<dbReference type="AlphaFoldDB" id="A0AAU0MKV2"/>
<evidence type="ECO:0000313" key="4">
    <source>
        <dbReference type="EMBL" id="WOQ70721.1"/>
    </source>
</evidence>
<name>A0AAU0MKV2_9MICO</name>
<dbReference type="InterPro" id="IPR003743">
    <property type="entry name" value="Zf-RING_7"/>
</dbReference>
<protein>
    <submittedName>
        <fullName evidence="4">C4-type zinc ribbon domain-containing protein</fullName>
    </submittedName>
</protein>
<dbReference type="PANTHER" id="PTHR39082:SF1">
    <property type="entry name" value="SCAVENGER RECEPTOR CLASS A MEMBER 3"/>
    <property type="match status" value="1"/>
</dbReference>
<keyword evidence="5" id="KW-1185">Reference proteome</keyword>
<reference evidence="4 5" key="1">
    <citation type="submission" date="2023-10" db="EMBL/GenBank/DDBJ databases">
        <title>Y20.</title>
        <authorList>
            <person name="Zhang G."/>
            <person name="Ding Y."/>
        </authorList>
    </citation>
    <scope>NUCLEOTIDE SEQUENCE [LARGE SCALE GENOMIC DNA]</scope>
    <source>
        <strain evidence="4 5">Y20</strain>
    </source>
</reference>
<dbReference type="PANTHER" id="PTHR39082">
    <property type="entry name" value="PHOSPHOLIPASE C-BETA-2-RELATED"/>
    <property type="match status" value="1"/>
</dbReference>
<dbReference type="Pfam" id="PF24481">
    <property type="entry name" value="CT398_CC"/>
    <property type="match status" value="1"/>
</dbReference>
<accession>A0AAU0MKV2</accession>
<feature type="domain" description="C4-type zinc ribbon" evidence="2">
    <location>
        <begin position="201"/>
        <end position="235"/>
    </location>
</feature>
<dbReference type="InterPro" id="IPR052376">
    <property type="entry name" value="Oxidative_Scav/Glycosyltrans"/>
</dbReference>
<organism evidence="4 5">
    <name type="scientific">Microbacterium limosum</name>
    <dbReference type="NCBI Taxonomy" id="3079935"/>
    <lineage>
        <taxon>Bacteria</taxon>
        <taxon>Bacillati</taxon>
        <taxon>Actinomycetota</taxon>
        <taxon>Actinomycetes</taxon>
        <taxon>Micrococcales</taxon>
        <taxon>Microbacteriaceae</taxon>
        <taxon>Microbacterium</taxon>
    </lineage>
</organism>
<dbReference type="Gene3D" id="1.10.287.1490">
    <property type="match status" value="1"/>
</dbReference>
<dbReference type="InterPro" id="IPR056003">
    <property type="entry name" value="CT398_CC_hairpin"/>
</dbReference>
<dbReference type="KEGG" id="mliy:RYJ27_05895"/>
<feature type="coiled-coil region" evidence="1">
    <location>
        <begin position="58"/>
        <end position="143"/>
    </location>
</feature>
<keyword evidence="1" id="KW-0175">Coiled coil</keyword>
<evidence type="ECO:0000256" key="1">
    <source>
        <dbReference type="SAM" id="Coils"/>
    </source>
</evidence>
<gene>
    <name evidence="4" type="ORF">RYJ27_05895</name>
</gene>
<sequence>MNAAPADQRRLLEIADADARTRQAEALRRTPPQAARVQELLAARQTQSHELALRSGALDDLRAELARVESDVRVVDARRSRDAELLRTVSNPKDAAGLEHELASLTKRKSDLEDAELALMERLEAAESAVAEQEALIAETNAEGARLSAEAKAVVAETTALLEQLARDRAAVAGSVPAALLAMYERLAARGSGAALLRARTCGGCHMVLSGTDLQAIRAIPVDEVATCPECGCILVRTEESGL</sequence>
<dbReference type="EMBL" id="CP137080">
    <property type="protein sequence ID" value="WOQ70721.1"/>
    <property type="molecule type" value="Genomic_DNA"/>
</dbReference>
<evidence type="ECO:0000259" key="3">
    <source>
        <dbReference type="Pfam" id="PF24481"/>
    </source>
</evidence>